<evidence type="ECO:0000313" key="2">
    <source>
        <dbReference type="EMBL" id="GMH24223.1"/>
    </source>
</evidence>
<dbReference type="EMBL" id="BSYO01000027">
    <property type="protein sequence ID" value="GMH24223.1"/>
    <property type="molecule type" value="Genomic_DNA"/>
</dbReference>
<dbReference type="AlphaFoldDB" id="A0AAD3Y091"/>
<feature type="compositionally biased region" description="Polar residues" evidence="1">
    <location>
        <begin position="248"/>
        <end position="269"/>
    </location>
</feature>
<evidence type="ECO:0000313" key="3">
    <source>
        <dbReference type="Proteomes" id="UP001279734"/>
    </source>
</evidence>
<organism evidence="2 3">
    <name type="scientific">Nepenthes gracilis</name>
    <name type="common">Slender pitcher plant</name>
    <dbReference type="NCBI Taxonomy" id="150966"/>
    <lineage>
        <taxon>Eukaryota</taxon>
        <taxon>Viridiplantae</taxon>
        <taxon>Streptophyta</taxon>
        <taxon>Embryophyta</taxon>
        <taxon>Tracheophyta</taxon>
        <taxon>Spermatophyta</taxon>
        <taxon>Magnoliopsida</taxon>
        <taxon>eudicotyledons</taxon>
        <taxon>Gunneridae</taxon>
        <taxon>Pentapetalae</taxon>
        <taxon>Caryophyllales</taxon>
        <taxon>Nepenthaceae</taxon>
        <taxon>Nepenthes</taxon>
    </lineage>
</organism>
<feature type="region of interest" description="Disordered" evidence="1">
    <location>
        <begin position="231"/>
        <end position="327"/>
    </location>
</feature>
<reference evidence="2" key="1">
    <citation type="submission" date="2023-05" db="EMBL/GenBank/DDBJ databases">
        <title>Nepenthes gracilis genome sequencing.</title>
        <authorList>
            <person name="Fukushima K."/>
        </authorList>
    </citation>
    <scope>NUCLEOTIDE SEQUENCE</scope>
    <source>
        <strain evidence="2">SING2019-196</strain>
    </source>
</reference>
<dbReference type="PANTHER" id="PTHR31722">
    <property type="entry name" value="OS06G0675200 PROTEIN"/>
    <property type="match status" value="1"/>
</dbReference>
<gene>
    <name evidence="2" type="ORF">Nepgr_026066</name>
</gene>
<evidence type="ECO:0000256" key="1">
    <source>
        <dbReference type="SAM" id="MobiDB-lite"/>
    </source>
</evidence>
<accession>A0AAD3Y091</accession>
<keyword evidence="3" id="KW-1185">Reference proteome</keyword>
<comment type="caution">
    <text evidence="2">The sequence shown here is derived from an EMBL/GenBank/DDBJ whole genome shotgun (WGS) entry which is preliminary data.</text>
</comment>
<dbReference type="PANTHER" id="PTHR31722:SF0">
    <property type="entry name" value="OS06G0675200 PROTEIN"/>
    <property type="match status" value="1"/>
</dbReference>
<dbReference type="Proteomes" id="UP001279734">
    <property type="component" value="Unassembled WGS sequence"/>
</dbReference>
<protein>
    <submittedName>
        <fullName evidence="2">Uncharacterized protein</fullName>
    </submittedName>
</protein>
<proteinExistence type="predicted"/>
<name>A0AAD3Y091_NEPGR</name>
<sequence length="405" mass="43623">MASACVNNIGLSTENFLDCPAAYPSYGWLSPRISLSRDDSGTVAASAAGGAKSPPALDMTKEKASRALELSDLEEESLKEAGEFEFRLHDPVTMLPADELFSDGKLVPLQLFSVRPTTEMALVPPAEGIATQEEGGKSCGRNEVLSASTTEPFLFSPKAPRCSNRWRNFLGLRKLYQNTNSSSKQQGSNKSVMYFLHRSSKSTPSSSSADVVPLLKDSDCESSLSISSRLSVSSSSSGLDHDDLFRPSLNSDKPNPSQAHTCLSRSSSGPNHNVNPNPPKVRMVKPRTASDRPSAGSRVGRSLMREPRQDPATITRGVSVDSPRMNSSGKIVFQSLERSSSSPSSFHGGGPRYKYRATERSYSANVRITPVLNVPVCSLRVSSKSGVFGLFSSQLHKKEGNGGRK</sequence>